<evidence type="ECO:0000256" key="5">
    <source>
        <dbReference type="ARBA" id="ARBA00023136"/>
    </source>
</evidence>
<feature type="transmembrane region" description="Helical" evidence="6">
    <location>
        <begin position="325"/>
        <end position="346"/>
    </location>
</feature>
<feature type="transmembrane region" description="Helical" evidence="6">
    <location>
        <begin position="83"/>
        <end position="102"/>
    </location>
</feature>
<dbReference type="GO" id="GO:0016020">
    <property type="term" value="C:membrane"/>
    <property type="evidence" value="ECO:0007669"/>
    <property type="project" value="UniProtKB-SubCell"/>
</dbReference>
<evidence type="ECO:0000313" key="9">
    <source>
        <dbReference type="Proteomes" id="UP001562425"/>
    </source>
</evidence>
<dbReference type="AlphaFoldDB" id="A0ABD1DHU6"/>
<protein>
    <recommendedName>
        <fullName evidence="7">Amino acid transporter transmembrane domain-containing protein</fullName>
    </recommendedName>
</protein>
<evidence type="ECO:0000256" key="2">
    <source>
        <dbReference type="ARBA" id="ARBA00022448"/>
    </source>
</evidence>
<accession>A0ABD1DHU6</accession>
<proteinExistence type="predicted"/>
<keyword evidence="3 6" id="KW-0812">Transmembrane</keyword>
<dbReference type="InterPro" id="IPR013057">
    <property type="entry name" value="AA_transpt_TM"/>
</dbReference>
<feature type="transmembrane region" description="Helical" evidence="6">
    <location>
        <begin position="366"/>
        <end position="383"/>
    </location>
</feature>
<feature type="transmembrane region" description="Helical" evidence="6">
    <location>
        <begin position="204"/>
        <end position="224"/>
    </location>
</feature>
<evidence type="ECO:0000256" key="4">
    <source>
        <dbReference type="ARBA" id="ARBA00022989"/>
    </source>
</evidence>
<keyword evidence="4 6" id="KW-1133">Transmembrane helix</keyword>
<comment type="caution">
    <text evidence="8">The sequence shown here is derived from an EMBL/GenBank/DDBJ whole genome shotgun (WGS) entry which is preliminary data.</text>
</comment>
<feature type="transmembrane region" description="Helical" evidence="6">
    <location>
        <begin position="137"/>
        <end position="159"/>
    </location>
</feature>
<keyword evidence="2" id="KW-0813">Transport</keyword>
<evidence type="ECO:0000256" key="6">
    <source>
        <dbReference type="SAM" id="Phobius"/>
    </source>
</evidence>
<keyword evidence="5 6" id="KW-0472">Membrane</keyword>
<gene>
    <name evidence="8" type="ORF">pipiens_002240</name>
</gene>
<evidence type="ECO:0000259" key="7">
    <source>
        <dbReference type="Pfam" id="PF01490"/>
    </source>
</evidence>
<feature type="transmembrane region" description="Helical" evidence="6">
    <location>
        <begin position="389"/>
        <end position="410"/>
    </location>
</feature>
<comment type="subcellular location">
    <subcellularLocation>
        <location evidence="1">Membrane</location>
    </subcellularLocation>
</comment>
<dbReference type="Pfam" id="PF01490">
    <property type="entry name" value="Aa_trans"/>
    <property type="match status" value="1"/>
</dbReference>
<feature type="transmembrane region" description="Helical" evidence="6">
    <location>
        <begin position="485"/>
        <end position="507"/>
    </location>
</feature>
<evidence type="ECO:0000313" key="8">
    <source>
        <dbReference type="EMBL" id="KAL1399240.1"/>
    </source>
</evidence>
<feature type="transmembrane region" description="Helical" evidence="6">
    <location>
        <begin position="284"/>
        <end position="305"/>
    </location>
</feature>
<feature type="transmembrane region" description="Helical" evidence="6">
    <location>
        <begin position="52"/>
        <end position="71"/>
    </location>
</feature>
<feature type="transmembrane region" description="Helical" evidence="6">
    <location>
        <begin position="244"/>
        <end position="264"/>
    </location>
</feature>
<name>A0ABD1DHU6_CULPP</name>
<reference evidence="8 9" key="1">
    <citation type="submission" date="2024-05" db="EMBL/GenBank/DDBJ databases">
        <title>Culex pipiens pipiens assembly and annotation.</title>
        <authorList>
            <person name="Alout H."/>
            <person name="Durand T."/>
        </authorList>
    </citation>
    <scope>NUCLEOTIDE SEQUENCE [LARGE SCALE GENOMIC DNA]</scope>
    <source>
        <strain evidence="8">HA-2024</strain>
        <tissue evidence="8">Whole body</tissue>
    </source>
</reference>
<evidence type="ECO:0000256" key="1">
    <source>
        <dbReference type="ARBA" id="ARBA00004370"/>
    </source>
</evidence>
<dbReference type="PANTHER" id="PTHR48017">
    <property type="entry name" value="OS05G0424000 PROTEIN-RELATED"/>
    <property type="match status" value="1"/>
</dbReference>
<sequence length="531" mass="58999">MAFGRESVTFKGSAGFRRISDSDLEQQQRARIVLASQQKQDCDRDGGSAKKLSLFFASLCVIDLFGVFPIVALPKSIISCGLYGIPLVLFVITLQIYTATVLGRCWVIAEKIDPGIVDKNRYPYAAIAEFTYGRRMAMFVTVLLDATVFGASIPNLLVASQNMQLLGSRVTGGDFEFSFCYWLVLIGMFLCPIMWLGSPKNMRALASVSVVVCTSVAILTWISIGEDKAPAEEFVPFKRLEVLAAPSWIRLLKAYGIIAFQFDIHPMLLTIQVDMEKKRKIGKAVFLGLMTTCGFSAITTMLAAYRYGMDTTNNVLQILPKSWSLYLTILLVTLQLCLSSAVGNSALFQHIEDLLGASRDFSLKRCVIRSVLVWSAVLIAELLPRFDVVMGIIGGTLTGPLIFILPPLFYQKMTKLEQIYYQEMGRIQSRNAAGDDDDPLIPPSPYGAIERRERTSSMDGSENGEFYARLCEWIDRFCRFLYSDCILSIVVIGFGIGATLVSTYYNLFDVKDIGTMFWKSCASNITIASDL</sequence>
<dbReference type="EMBL" id="JBEHCU010005615">
    <property type="protein sequence ID" value="KAL1399240.1"/>
    <property type="molecule type" value="Genomic_DNA"/>
</dbReference>
<feature type="transmembrane region" description="Helical" evidence="6">
    <location>
        <begin position="179"/>
        <end position="197"/>
    </location>
</feature>
<dbReference type="Proteomes" id="UP001562425">
    <property type="component" value="Unassembled WGS sequence"/>
</dbReference>
<organism evidence="8 9">
    <name type="scientific">Culex pipiens pipiens</name>
    <name type="common">Northern house mosquito</name>
    <dbReference type="NCBI Taxonomy" id="38569"/>
    <lineage>
        <taxon>Eukaryota</taxon>
        <taxon>Metazoa</taxon>
        <taxon>Ecdysozoa</taxon>
        <taxon>Arthropoda</taxon>
        <taxon>Hexapoda</taxon>
        <taxon>Insecta</taxon>
        <taxon>Pterygota</taxon>
        <taxon>Neoptera</taxon>
        <taxon>Endopterygota</taxon>
        <taxon>Diptera</taxon>
        <taxon>Nematocera</taxon>
        <taxon>Culicoidea</taxon>
        <taxon>Culicidae</taxon>
        <taxon>Culicinae</taxon>
        <taxon>Culicini</taxon>
        <taxon>Culex</taxon>
        <taxon>Culex</taxon>
    </lineage>
</organism>
<keyword evidence="9" id="KW-1185">Reference proteome</keyword>
<evidence type="ECO:0000256" key="3">
    <source>
        <dbReference type="ARBA" id="ARBA00022692"/>
    </source>
</evidence>
<feature type="domain" description="Amino acid transporter transmembrane" evidence="7">
    <location>
        <begin position="70"/>
        <end position="419"/>
    </location>
</feature>